<dbReference type="EMBL" id="RQJX01000002">
    <property type="protein sequence ID" value="RQN09766.1"/>
    <property type="molecule type" value="Genomic_DNA"/>
</dbReference>
<gene>
    <name evidence="9" type="ORF">EHW97_02705</name>
</gene>
<comment type="subcellular location">
    <subcellularLocation>
        <location evidence="1">Membrane</location>
        <topology evidence="1">Multi-pass membrane protein</topology>
    </subcellularLocation>
</comment>
<dbReference type="InterPro" id="IPR000620">
    <property type="entry name" value="EamA_dom"/>
</dbReference>
<dbReference type="GO" id="GO:0016020">
    <property type="term" value="C:membrane"/>
    <property type="evidence" value="ECO:0007669"/>
    <property type="project" value="UniProtKB-SubCell"/>
</dbReference>
<evidence type="ECO:0000256" key="3">
    <source>
        <dbReference type="ARBA" id="ARBA00022692"/>
    </source>
</evidence>
<organism evidence="9 10">
    <name type="scientific">Aeromicrobium camelliae</name>
    <dbReference type="NCBI Taxonomy" id="1538144"/>
    <lineage>
        <taxon>Bacteria</taxon>
        <taxon>Bacillati</taxon>
        <taxon>Actinomycetota</taxon>
        <taxon>Actinomycetes</taxon>
        <taxon>Propionibacteriales</taxon>
        <taxon>Nocardioidaceae</taxon>
        <taxon>Aeromicrobium</taxon>
    </lineage>
</organism>
<comment type="similarity">
    <text evidence="2">Belongs to the EamA transporter family.</text>
</comment>
<evidence type="ECO:0000256" key="1">
    <source>
        <dbReference type="ARBA" id="ARBA00004141"/>
    </source>
</evidence>
<feature type="domain" description="EamA" evidence="8">
    <location>
        <begin position="4"/>
        <end position="137"/>
    </location>
</feature>
<keyword evidence="7" id="KW-0732">Signal</keyword>
<evidence type="ECO:0000313" key="10">
    <source>
        <dbReference type="Proteomes" id="UP000275225"/>
    </source>
</evidence>
<protein>
    <submittedName>
        <fullName evidence="9">EamA family transporter</fullName>
    </submittedName>
</protein>
<feature type="transmembrane region" description="Helical" evidence="6">
    <location>
        <begin position="206"/>
        <end position="229"/>
    </location>
</feature>
<sequence>MNPHLAVVLAAVCFGSTGTALALGPETATPFSAGLARILVGGGLLAAFAWLTSGRSRTAPTPAVLALTVVGALGVLAYQPTFFLGTEANGVAVGTVVALGSAPVLTGLLEWILTRRPPGVLWVVATVVATSGVAVLSGVFDAGSTIDPVGLLGSLGAGLSYAVYTLAGKALIDRGMSSRSSMGAMFGAAAVLAVPLLAFADTGWMASASGAVTVLWLGIVTTTVAYLLFGAGLRRLRASTVSTLTLAEPLTATMLGLIVLQERLAFTSVVGLVVVAAGIAVLSLGGRRRAVPVAE</sequence>
<dbReference type="PANTHER" id="PTHR32322">
    <property type="entry name" value="INNER MEMBRANE TRANSPORTER"/>
    <property type="match status" value="1"/>
</dbReference>
<feature type="domain" description="EamA" evidence="8">
    <location>
        <begin position="150"/>
        <end position="283"/>
    </location>
</feature>
<dbReference type="OrthoDB" id="3577499at2"/>
<comment type="caution">
    <text evidence="9">The sequence shown here is derived from an EMBL/GenBank/DDBJ whole genome shotgun (WGS) entry which is preliminary data.</text>
</comment>
<dbReference type="Pfam" id="PF00892">
    <property type="entry name" value="EamA"/>
    <property type="match status" value="2"/>
</dbReference>
<keyword evidence="10" id="KW-1185">Reference proteome</keyword>
<feature type="transmembrane region" description="Helical" evidence="6">
    <location>
        <begin position="120"/>
        <end position="140"/>
    </location>
</feature>
<evidence type="ECO:0000256" key="4">
    <source>
        <dbReference type="ARBA" id="ARBA00022989"/>
    </source>
</evidence>
<dbReference type="SUPFAM" id="SSF103481">
    <property type="entry name" value="Multidrug resistance efflux transporter EmrE"/>
    <property type="match status" value="2"/>
</dbReference>
<keyword evidence="4 6" id="KW-1133">Transmembrane helix</keyword>
<dbReference type="Proteomes" id="UP000275225">
    <property type="component" value="Unassembled WGS sequence"/>
</dbReference>
<feature type="transmembrane region" description="Helical" evidence="6">
    <location>
        <begin position="152"/>
        <end position="172"/>
    </location>
</feature>
<keyword evidence="5 6" id="KW-0472">Membrane</keyword>
<feature type="transmembrane region" description="Helical" evidence="6">
    <location>
        <begin position="266"/>
        <end position="285"/>
    </location>
</feature>
<feature type="signal peptide" evidence="7">
    <location>
        <begin position="1"/>
        <end position="22"/>
    </location>
</feature>
<evidence type="ECO:0000313" key="9">
    <source>
        <dbReference type="EMBL" id="RQN09766.1"/>
    </source>
</evidence>
<feature type="transmembrane region" description="Helical" evidence="6">
    <location>
        <begin position="241"/>
        <end position="260"/>
    </location>
</feature>
<feature type="chain" id="PRO_5018043050" evidence="7">
    <location>
        <begin position="23"/>
        <end position="295"/>
    </location>
</feature>
<evidence type="ECO:0000256" key="7">
    <source>
        <dbReference type="SAM" id="SignalP"/>
    </source>
</evidence>
<feature type="transmembrane region" description="Helical" evidence="6">
    <location>
        <begin position="63"/>
        <end position="85"/>
    </location>
</feature>
<dbReference type="RefSeq" id="WP_124235621.1">
    <property type="nucleotide sequence ID" value="NZ_JBHUFI010000006.1"/>
</dbReference>
<dbReference type="InterPro" id="IPR037185">
    <property type="entry name" value="EmrE-like"/>
</dbReference>
<proteinExistence type="inferred from homology"/>
<keyword evidence="3 6" id="KW-0812">Transmembrane</keyword>
<feature type="transmembrane region" description="Helical" evidence="6">
    <location>
        <begin position="91"/>
        <end position="113"/>
    </location>
</feature>
<dbReference type="AlphaFoldDB" id="A0A3N6WQH8"/>
<feature type="transmembrane region" description="Helical" evidence="6">
    <location>
        <begin position="32"/>
        <end position="51"/>
    </location>
</feature>
<evidence type="ECO:0000256" key="6">
    <source>
        <dbReference type="SAM" id="Phobius"/>
    </source>
</evidence>
<reference evidence="9 10" key="1">
    <citation type="submission" date="2018-11" db="EMBL/GenBank/DDBJ databases">
        <authorList>
            <person name="Li F."/>
        </authorList>
    </citation>
    <scope>NUCLEOTIDE SEQUENCE [LARGE SCALE GENOMIC DNA]</scope>
    <source>
        <strain evidence="9 10">YS17T</strain>
    </source>
</reference>
<feature type="transmembrane region" description="Helical" evidence="6">
    <location>
        <begin position="184"/>
        <end position="200"/>
    </location>
</feature>
<evidence type="ECO:0000256" key="5">
    <source>
        <dbReference type="ARBA" id="ARBA00023136"/>
    </source>
</evidence>
<evidence type="ECO:0000259" key="8">
    <source>
        <dbReference type="Pfam" id="PF00892"/>
    </source>
</evidence>
<name>A0A3N6WQH8_9ACTN</name>
<dbReference type="Gene3D" id="1.10.3730.20">
    <property type="match status" value="1"/>
</dbReference>
<accession>A0A3N6WQH8</accession>
<dbReference type="PANTHER" id="PTHR32322:SF2">
    <property type="entry name" value="EAMA DOMAIN-CONTAINING PROTEIN"/>
    <property type="match status" value="1"/>
</dbReference>
<evidence type="ECO:0000256" key="2">
    <source>
        <dbReference type="ARBA" id="ARBA00007362"/>
    </source>
</evidence>
<dbReference type="InterPro" id="IPR050638">
    <property type="entry name" value="AA-Vitamin_Transporters"/>
</dbReference>